<gene>
    <name evidence="2" type="ORF">MPRF_00670</name>
</gene>
<dbReference type="SUPFAM" id="SSF89796">
    <property type="entry name" value="CoA-transferase family III (CaiB/BaiF)"/>
    <property type="match status" value="1"/>
</dbReference>
<dbReference type="Gene3D" id="3.30.1540.10">
    <property type="entry name" value="formyl-coa transferase, domain 3"/>
    <property type="match status" value="1"/>
</dbReference>
<dbReference type="InterPro" id="IPR050509">
    <property type="entry name" value="CoA-transferase_III"/>
</dbReference>
<dbReference type="AlphaFoldDB" id="A0A7I7TVH9"/>
<reference evidence="2 3" key="1">
    <citation type="journal article" date="2019" name="Emerg. Microbes Infect.">
        <title>Comprehensive subspecies identification of 175 nontuberculous mycobacteria species based on 7547 genomic profiles.</title>
        <authorList>
            <person name="Matsumoto Y."/>
            <person name="Kinjo T."/>
            <person name="Motooka D."/>
            <person name="Nabeya D."/>
            <person name="Jung N."/>
            <person name="Uechi K."/>
            <person name="Horii T."/>
            <person name="Iida T."/>
            <person name="Fujita J."/>
            <person name="Nakamura S."/>
        </authorList>
    </citation>
    <scope>NUCLEOTIDE SEQUENCE [LARGE SCALE GENOMIC DNA]</scope>
    <source>
        <strain evidence="2 3">JCM 6367</strain>
    </source>
</reference>
<dbReference type="GO" id="GO:0016740">
    <property type="term" value="F:transferase activity"/>
    <property type="evidence" value="ECO:0007669"/>
    <property type="project" value="UniProtKB-KW"/>
</dbReference>
<evidence type="ECO:0000256" key="1">
    <source>
        <dbReference type="SAM" id="MobiDB-lite"/>
    </source>
</evidence>
<dbReference type="PANTHER" id="PTHR48228:SF5">
    <property type="entry name" value="ALPHA-METHYLACYL-COA RACEMASE"/>
    <property type="match status" value="1"/>
</dbReference>
<keyword evidence="2" id="KW-0808">Transferase</keyword>
<feature type="region of interest" description="Disordered" evidence="1">
    <location>
        <begin position="414"/>
        <end position="435"/>
    </location>
</feature>
<evidence type="ECO:0000313" key="3">
    <source>
        <dbReference type="Proteomes" id="UP000466554"/>
    </source>
</evidence>
<organism evidence="2 3">
    <name type="scientific">Mycolicibacterium parafortuitum</name>
    <name type="common">Mycobacterium parafortuitum</name>
    <dbReference type="NCBI Taxonomy" id="39692"/>
    <lineage>
        <taxon>Bacteria</taxon>
        <taxon>Bacillati</taxon>
        <taxon>Actinomycetota</taxon>
        <taxon>Actinomycetes</taxon>
        <taxon>Mycobacteriales</taxon>
        <taxon>Mycobacteriaceae</taxon>
        <taxon>Mycolicibacterium</taxon>
    </lineage>
</organism>
<dbReference type="Gene3D" id="3.40.50.10540">
    <property type="entry name" value="Crotonobetainyl-coa:carnitine coa-transferase, domain 1"/>
    <property type="match status" value="1"/>
</dbReference>
<name>A0A7I7TVH9_MYCPF</name>
<protein>
    <submittedName>
        <fullName evidence="2">CoA transferase</fullName>
    </submittedName>
</protein>
<dbReference type="PANTHER" id="PTHR48228">
    <property type="entry name" value="SUCCINYL-COA--D-CITRAMALATE COA-TRANSFERASE"/>
    <property type="match status" value="1"/>
</dbReference>
<accession>A0A7I7TVH9</accession>
<proteinExistence type="predicted"/>
<sequence>MCALFLKAALGASGQTVVSAWPIRHTVASVTNATEDTHRMDMVSTKVYLRESASGYRFALVGSVVSEAIWPESRDMERTLMDVAAPLAGVRIIEMAGIGPGPFAGMMLADLGADVVTVDRPGGNPWAEGGHDVMFRSRQSIAVDLKAPGGASVVRELCRNADGLIDTYRPGVAERLGIGPDECREVNPALVYGRMTGWGQDGPLAQMPGHDINYIALTGALHAIGRKGGPPTPPLNLIGDFGGGGMLLAVGMLAGILSARTTGVGRVIDAAMIDGASALMAMFHALRGSGDFSEDRGTHMLDTGAFFYDVYQTSDGQWVSIGAIEGQFWTELCDVLQLPDDVRQNQLDSSRWDEFRTVLADRVSARTRAELDALLLGRNTCYAPVLTMREAAEHPHNVARGTLIEVDGVVQAAPAPRFEGKPPTAPRPQRSPGADTRAILAGAGFDAAAIDSLIDAGTVVQT</sequence>
<dbReference type="InterPro" id="IPR003673">
    <property type="entry name" value="CoA-Trfase_fam_III"/>
</dbReference>
<dbReference type="InterPro" id="IPR044855">
    <property type="entry name" value="CoA-Trfase_III_dom3_sf"/>
</dbReference>
<dbReference type="Proteomes" id="UP000466554">
    <property type="component" value="Chromosome"/>
</dbReference>
<dbReference type="EMBL" id="AP022598">
    <property type="protein sequence ID" value="BBY73168.1"/>
    <property type="molecule type" value="Genomic_DNA"/>
</dbReference>
<dbReference type="Pfam" id="PF02515">
    <property type="entry name" value="CoA_transf_3"/>
    <property type="match status" value="1"/>
</dbReference>
<evidence type="ECO:0000313" key="2">
    <source>
        <dbReference type="EMBL" id="BBY73168.1"/>
    </source>
</evidence>
<dbReference type="InterPro" id="IPR023606">
    <property type="entry name" value="CoA-Trfase_III_dom_1_sf"/>
</dbReference>